<dbReference type="AlphaFoldDB" id="A0A497JG12"/>
<protein>
    <submittedName>
        <fullName evidence="2">Cation:proton antiporter</fullName>
    </submittedName>
</protein>
<feature type="transmembrane region" description="Helical" evidence="1">
    <location>
        <begin position="64"/>
        <end position="87"/>
    </location>
</feature>
<name>A0A497JG12_9ARCH</name>
<dbReference type="GO" id="GO:0015385">
    <property type="term" value="F:sodium:proton antiporter activity"/>
    <property type="evidence" value="ECO:0007669"/>
    <property type="project" value="TreeGrafter"/>
</dbReference>
<reference evidence="2 3" key="1">
    <citation type="submission" date="2018-06" db="EMBL/GenBank/DDBJ databases">
        <title>Extensive metabolic versatility and redundancy in microbially diverse, dynamic hydrothermal sediments.</title>
        <authorList>
            <person name="Dombrowski N."/>
            <person name="Teske A."/>
            <person name="Baker B.J."/>
        </authorList>
    </citation>
    <scope>NUCLEOTIDE SEQUENCE [LARGE SCALE GENOMIC DNA]</scope>
    <source>
        <strain evidence="2">B9_G13</strain>
    </source>
</reference>
<keyword evidence="1" id="KW-0472">Membrane</keyword>
<dbReference type="Proteomes" id="UP000277633">
    <property type="component" value="Unassembled WGS sequence"/>
</dbReference>
<proteinExistence type="predicted"/>
<accession>A0A497JG12</accession>
<dbReference type="Pfam" id="PF03334">
    <property type="entry name" value="PhaG_MnhG_YufB"/>
    <property type="match status" value="1"/>
</dbReference>
<evidence type="ECO:0000256" key="1">
    <source>
        <dbReference type="SAM" id="Phobius"/>
    </source>
</evidence>
<dbReference type="NCBIfam" id="TIGR01300">
    <property type="entry name" value="CPA3_mnhG_phaG"/>
    <property type="match status" value="1"/>
</dbReference>
<keyword evidence="1" id="KW-1133">Transmembrane helix</keyword>
<gene>
    <name evidence="2" type="ORF">DRO07_01705</name>
</gene>
<evidence type="ECO:0000313" key="3">
    <source>
        <dbReference type="Proteomes" id="UP000277633"/>
    </source>
</evidence>
<dbReference type="NCBIfam" id="NF009312">
    <property type="entry name" value="PRK12672.1"/>
    <property type="match status" value="1"/>
</dbReference>
<dbReference type="PANTHER" id="PTHR34703:SF1">
    <property type="entry name" value="ANTIPORTER SUBUNIT MNHG2-RELATED"/>
    <property type="match status" value="1"/>
</dbReference>
<organism evidence="2 3">
    <name type="scientific">Candidatus Iainarchaeum sp</name>
    <dbReference type="NCBI Taxonomy" id="3101447"/>
    <lineage>
        <taxon>Archaea</taxon>
        <taxon>Candidatus Iainarchaeota</taxon>
        <taxon>Candidatus Iainarchaeia</taxon>
        <taxon>Candidatus Iainarchaeales</taxon>
        <taxon>Candidatus Iainarchaeaceae</taxon>
        <taxon>Candidatus Iainarchaeum</taxon>
    </lineage>
</organism>
<keyword evidence="1" id="KW-0812">Transmembrane</keyword>
<sequence length="110" mass="11782">MIEMLIYALLAIGIVFNAIGALALHRFIDPYTRLHGSTLCTTFGSIFIVLAVTIYSITIGSIQMALHAVFALAFIMVTNATAAHAIARASYLAGIKPKEVSIDELAKVSK</sequence>
<feature type="transmembrane region" description="Helical" evidence="1">
    <location>
        <begin position="36"/>
        <end position="58"/>
    </location>
</feature>
<dbReference type="EMBL" id="QMWO01000049">
    <property type="protein sequence ID" value="RLG69757.1"/>
    <property type="molecule type" value="Genomic_DNA"/>
</dbReference>
<evidence type="ECO:0000313" key="2">
    <source>
        <dbReference type="EMBL" id="RLG69757.1"/>
    </source>
</evidence>
<feature type="transmembrane region" description="Helical" evidence="1">
    <location>
        <begin position="6"/>
        <end position="24"/>
    </location>
</feature>
<comment type="caution">
    <text evidence="2">The sequence shown here is derived from an EMBL/GenBank/DDBJ whole genome shotgun (WGS) entry which is preliminary data.</text>
</comment>
<dbReference type="PANTHER" id="PTHR34703">
    <property type="entry name" value="ANTIPORTER SUBUNIT MNHG2-RELATED"/>
    <property type="match status" value="1"/>
</dbReference>
<dbReference type="InterPro" id="IPR005133">
    <property type="entry name" value="PhaG_MnhG_YufB"/>
</dbReference>